<accession>A0A835ULK5</accession>
<dbReference type="Proteomes" id="UP000639772">
    <property type="component" value="Chromosome 10"/>
</dbReference>
<dbReference type="AlphaFoldDB" id="A0A835ULK5"/>
<reference evidence="1 2" key="1">
    <citation type="journal article" date="2020" name="Nat. Food">
        <title>A phased Vanilla planifolia genome enables genetic improvement of flavour and production.</title>
        <authorList>
            <person name="Hasing T."/>
            <person name="Tang H."/>
            <person name="Brym M."/>
            <person name="Khazi F."/>
            <person name="Huang T."/>
            <person name="Chambers A.H."/>
        </authorList>
    </citation>
    <scope>NUCLEOTIDE SEQUENCE [LARGE SCALE GENOMIC DNA]</scope>
    <source>
        <tissue evidence="1">Leaf</tissue>
    </source>
</reference>
<gene>
    <name evidence="1" type="ORF">HPP92_019324</name>
</gene>
<dbReference type="EMBL" id="JADCNM010000010">
    <property type="protein sequence ID" value="KAG0465160.1"/>
    <property type="molecule type" value="Genomic_DNA"/>
</dbReference>
<protein>
    <submittedName>
        <fullName evidence="1">Uncharacterized protein</fullName>
    </submittedName>
</protein>
<comment type="caution">
    <text evidence="1">The sequence shown here is derived from an EMBL/GenBank/DDBJ whole genome shotgun (WGS) entry which is preliminary data.</text>
</comment>
<sequence length="141" mass="16499">MAPYPAFRNNVRFSQESSKTKMPSSSIRILRRSWRCPRRHQALWDLDGVNADSCPWQNDIRTGCSRIQVNIEPGRATPARRISRKLHSPRGSHILNETTYHPRHSMSTVLSRHFLRLAIKRLFFCQKLLLVQETTLGEQYQ</sequence>
<evidence type="ECO:0000313" key="1">
    <source>
        <dbReference type="EMBL" id="KAG0465160.1"/>
    </source>
</evidence>
<name>A0A835ULK5_VANPL</name>
<proteinExistence type="predicted"/>
<evidence type="ECO:0000313" key="2">
    <source>
        <dbReference type="Proteomes" id="UP000639772"/>
    </source>
</evidence>
<organism evidence="1 2">
    <name type="scientific">Vanilla planifolia</name>
    <name type="common">Vanilla</name>
    <dbReference type="NCBI Taxonomy" id="51239"/>
    <lineage>
        <taxon>Eukaryota</taxon>
        <taxon>Viridiplantae</taxon>
        <taxon>Streptophyta</taxon>
        <taxon>Embryophyta</taxon>
        <taxon>Tracheophyta</taxon>
        <taxon>Spermatophyta</taxon>
        <taxon>Magnoliopsida</taxon>
        <taxon>Liliopsida</taxon>
        <taxon>Asparagales</taxon>
        <taxon>Orchidaceae</taxon>
        <taxon>Vanilloideae</taxon>
        <taxon>Vanilleae</taxon>
        <taxon>Vanilla</taxon>
    </lineage>
</organism>